<accession>T0J252</accession>
<dbReference type="EMBL" id="AUWY01000080">
    <property type="protein sequence ID" value="EQB32036.1"/>
    <property type="molecule type" value="Genomic_DNA"/>
</dbReference>
<evidence type="ECO:0000313" key="1">
    <source>
        <dbReference type="EMBL" id="EQB32036.1"/>
    </source>
</evidence>
<proteinExistence type="predicted"/>
<dbReference type="Proteomes" id="UP000015523">
    <property type="component" value="Unassembled WGS sequence"/>
</dbReference>
<dbReference type="PATRIC" id="fig|1346791.3.peg.2285"/>
<dbReference type="RefSeq" id="WP_021318174.1">
    <property type="nucleotide sequence ID" value="NZ_AUWY01000080.1"/>
</dbReference>
<dbReference type="STRING" id="1346791.M529_11875"/>
<dbReference type="AlphaFoldDB" id="T0J252"/>
<organism evidence="1 2">
    <name type="scientific">Sphingobium ummariense RL-3</name>
    <dbReference type="NCBI Taxonomy" id="1346791"/>
    <lineage>
        <taxon>Bacteria</taxon>
        <taxon>Pseudomonadati</taxon>
        <taxon>Pseudomonadota</taxon>
        <taxon>Alphaproteobacteria</taxon>
        <taxon>Sphingomonadales</taxon>
        <taxon>Sphingomonadaceae</taxon>
        <taxon>Sphingobium</taxon>
    </lineage>
</organism>
<name>T0J252_9SPHN</name>
<reference evidence="1 2" key="1">
    <citation type="journal article" date="2013" name="Genome Announc.">
        <title>Draft Genome Sequence of Sphingobium ummariense Strain RL-3, a Hexachlorocyclohexane-Degrading Bacterium.</title>
        <authorList>
            <person name="Kohli P."/>
            <person name="Dua A."/>
            <person name="Sangwan N."/>
            <person name="Oldach P."/>
            <person name="Khurana J.P."/>
            <person name="Lal R."/>
        </authorList>
    </citation>
    <scope>NUCLEOTIDE SEQUENCE [LARGE SCALE GENOMIC DNA]</scope>
    <source>
        <strain evidence="1 2">RL-3</strain>
    </source>
</reference>
<protein>
    <submittedName>
        <fullName evidence="1">Uncharacterized protein</fullName>
    </submittedName>
</protein>
<dbReference type="OrthoDB" id="9917660at2"/>
<evidence type="ECO:0000313" key="2">
    <source>
        <dbReference type="Proteomes" id="UP000015523"/>
    </source>
</evidence>
<keyword evidence="2" id="KW-1185">Reference proteome</keyword>
<sequence length="98" mass="11093">MRFFKSHATTMDRATVVSNNWRLIIGRMTLSLEIRTNEAVAMDRRLATWDALRAQAVAASDPETVEWALDDLWAAGGTDITARALLRRIIDGSYRSPW</sequence>
<comment type="caution">
    <text evidence="1">The sequence shown here is derived from an EMBL/GenBank/DDBJ whole genome shotgun (WGS) entry which is preliminary data.</text>
</comment>
<gene>
    <name evidence="1" type="ORF">M529_11875</name>
</gene>